<accession>A0ABV8GQR5</accession>
<dbReference type="PANTHER" id="PTHR34047:SF8">
    <property type="entry name" value="PROTEIN YKFC"/>
    <property type="match status" value="1"/>
</dbReference>
<dbReference type="CDD" id="cd01651">
    <property type="entry name" value="RT_G2_intron"/>
    <property type="match status" value="1"/>
</dbReference>
<dbReference type="GO" id="GO:0003964">
    <property type="term" value="F:RNA-directed DNA polymerase activity"/>
    <property type="evidence" value="ECO:0007669"/>
    <property type="project" value="UniProtKB-KW"/>
</dbReference>
<keyword evidence="3" id="KW-1185">Reference proteome</keyword>
<sequence length="507" mass="57547">MAKGGSGIEKLLEAVMPKDAPVNAGAWPEQVPMGPLRKVSEMQAKLHRWAAADPGRRFDDLFNLVHDPATLIVAFDRVAGNTGARTAGVDGLTVADVEEQIGIPGFLDDLRAQVKSGTFRPLPVRERKIPKPGGSGKVRRLGIPAVADRVVQAALKLVLEPIFEADFLPVSYGFRPKRRAHDAVAEIHQFGTRGYRWVLDADVEAAFDSVSHSVLMDRVRLRVKDKRVLALVKAFLKAGILTELGEYQDTHTGTPQGGILSPLIFNVAMTALDEHLHRPWLHGGAMATSYQRARRRRGGLPNWRIVRYCDDFVILVHGTRDDVEALRDQTAQVLAQLGLRLSPAKTRVVQMSDGFDFLGFHIRWKRKMGTNKWYVYTFIADRPIRSLKAKIRTLTHRTSQQDRRTVLIRLNQIMRGWANYFKHAVCKHTLGNLADFVWWRVVRWLRTLHRWGWKDVRRHFTLPDGRWKPIAADGIELFNLETVTVTRYRYRGNTIPSPWTQTLTDHA</sequence>
<dbReference type="Proteomes" id="UP001595851">
    <property type="component" value="Unassembled WGS sequence"/>
</dbReference>
<evidence type="ECO:0000313" key="3">
    <source>
        <dbReference type="Proteomes" id="UP001595851"/>
    </source>
</evidence>
<dbReference type="NCBIfam" id="TIGR04416">
    <property type="entry name" value="group_II_RT_mat"/>
    <property type="match status" value="1"/>
</dbReference>
<dbReference type="Pfam" id="PF00078">
    <property type="entry name" value="RVT_1"/>
    <property type="match status" value="1"/>
</dbReference>
<dbReference type="RefSeq" id="WP_379536098.1">
    <property type="nucleotide sequence ID" value="NZ_JBHSBI010000073.1"/>
</dbReference>
<dbReference type="Pfam" id="PF08388">
    <property type="entry name" value="GIIM"/>
    <property type="match status" value="1"/>
</dbReference>
<comment type="caution">
    <text evidence="2">The sequence shown here is derived from an EMBL/GenBank/DDBJ whole genome shotgun (WGS) entry which is preliminary data.</text>
</comment>
<dbReference type="SUPFAM" id="SSF56672">
    <property type="entry name" value="DNA/RNA polymerases"/>
    <property type="match status" value="1"/>
</dbReference>
<keyword evidence="2" id="KW-0808">Transferase</keyword>
<dbReference type="InterPro" id="IPR043502">
    <property type="entry name" value="DNA/RNA_pol_sf"/>
</dbReference>
<protein>
    <submittedName>
        <fullName evidence="2">Group II intron reverse transcriptase/maturase</fullName>
        <ecNumber evidence="2">2.7.7.49</ecNumber>
    </submittedName>
</protein>
<name>A0ABV8GQR5_9ACTN</name>
<evidence type="ECO:0000313" key="2">
    <source>
        <dbReference type="EMBL" id="MFC4016310.1"/>
    </source>
</evidence>
<dbReference type="InterPro" id="IPR000477">
    <property type="entry name" value="RT_dom"/>
</dbReference>
<dbReference type="InterPro" id="IPR030931">
    <property type="entry name" value="Group_II_RT_mat"/>
</dbReference>
<dbReference type="InterPro" id="IPR051083">
    <property type="entry name" value="GrpII_Intron_Splice-Mob/Def"/>
</dbReference>
<evidence type="ECO:0000259" key="1">
    <source>
        <dbReference type="PROSITE" id="PS50878"/>
    </source>
</evidence>
<dbReference type="PROSITE" id="PS50878">
    <property type="entry name" value="RT_POL"/>
    <property type="match status" value="1"/>
</dbReference>
<dbReference type="EMBL" id="JBHSBI010000073">
    <property type="protein sequence ID" value="MFC4016310.1"/>
    <property type="molecule type" value="Genomic_DNA"/>
</dbReference>
<dbReference type="EC" id="2.7.7.49" evidence="2"/>
<proteinExistence type="predicted"/>
<keyword evidence="2" id="KW-0695">RNA-directed DNA polymerase</keyword>
<gene>
    <name evidence="2" type="primary">ltrA</name>
    <name evidence="2" type="ORF">ACFOY2_54540</name>
</gene>
<reference evidence="3" key="1">
    <citation type="journal article" date="2019" name="Int. J. Syst. Evol. Microbiol.">
        <title>The Global Catalogue of Microorganisms (GCM) 10K type strain sequencing project: providing services to taxonomists for standard genome sequencing and annotation.</title>
        <authorList>
            <consortium name="The Broad Institute Genomics Platform"/>
            <consortium name="The Broad Institute Genome Sequencing Center for Infectious Disease"/>
            <person name="Wu L."/>
            <person name="Ma J."/>
        </authorList>
    </citation>
    <scope>NUCLEOTIDE SEQUENCE [LARGE SCALE GENOMIC DNA]</scope>
    <source>
        <strain evidence="3">TBRC 1276</strain>
    </source>
</reference>
<dbReference type="InterPro" id="IPR013597">
    <property type="entry name" value="Mat_intron_G2"/>
</dbReference>
<organism evidence="2 3">
    <name type="scientific">Nonomuraea purpurea</name>
    <dbReference type="NCBI Taxonomy" id="1849276"/>
    <lineage>
        <taxon>Bacteria</taxon>
        <taxon>Bacillati</taxon>
        <taxon>Actinomycetota</taxon>
        <taxon>Actinomycetes</taxon>
        <taxon>Streptosporangiales</taxon>
        <taxon>Streptosporangiaceae</taxon>
        <taxon>Nonomuraea</taxon>
    </lineage>
</organism>
<feature type="domain" description="Reverse transcriptase" evidence="1">
    <location>
        <begin position="110"/>
        <end position="362"/>
    </location>
</feature>
<keyword evidence="2" id="KW-0548">Nucleotidyltransferase</keyword>
<dbReference type="PANTHER" id="PTHR34047">
    <property type="entry name" value="NUCLEAR INTRON MATURASE 1, MITOCHONDRIAL-RELATED"/>
    <property type="match status" value="1"/>
</dbReference>